<organism evidence="4 5">
    <name type="scientific">Faecalibaculum rodentium</name>
    <dbReference type="NCBI Taxonomy" id="1702221"/>
    <lineage>
        <taxon>Bacteria</taxon>
        <taxon>Bacillati</taxon>
        <taxon>Bacillota</taxon>
        <taxon>Erysipelotrichia</taxon>
        <taxon>Erysipelotrichales</taxon>
        <taxon>Erysipelotrichaceae</taxon>
        <taxon>Faecalibaculum</taxon>
    </lineage>
</organism>
<keyword evidence="5" id="KW-1185">Reference proteome</keyword>
<proteinExistence type="inferred from homology"/>
<reference evidence="4 5" key="1">
    <citation type="journal article" date="2016" name="Gut Pathog.">
        <title>Whole genome sequencing of "Faecalibaculum rodentium" ALO17, isolated from C57BL/6J laboratory mouse feces.</title>
        <authorList>
            <person name="Lim S."/>
            <person name="Chang D.H."/>
            <person name="Ahn S."/>
            <person name="Kim B.C."/>
        </authorList>
    </citation>
    <scope>NUCLEOTIDE SEQUENCE [LARGE SCALE GENOMIC DNA]</scope>
    <source>
        <strain evidence="4 5">Alo17</strain>
    </source>
</reference>
<dbReference type="EMBL" id="CP011391">
    <property type="protein sequence ID" value="AMK54589.1"/>
    <property type="molecule type" value="Genomic_DNA"/>
</dbReference>
<dbReference type="STRING" id="1702221.AALO17_14550"/>
<dbReference type="RefSeq" id="WP_067557164.1">
    <property type="nucleotide sequence ID" value="NZ_CAMTBT010000039.1"/>
</dbReference>
<name>A0A140DVB2_9FIRM</name>
<protein>
    <recommendedName>
        <fullName evidence="2">Phosphoesterase</fullName>
        <ecNumber evidence="2">3.1.4.-</ecNumber>
    </recommendedName>
</protein>
<dbReference type="Gene3D" id="3.60.21.10">
    <property type="match status" value="1"/>
</dbReference>
<dbReference type="NCBIfam" id="TIGR00040">
    <property type="entry name" value="yfcE"/>
    <property type="match status" value="1"/>
</dbReference>
<dbReference type="OrthoDB" id="9800565at2"/>
<gene>
    <name evidence="4" type="ORF">AALO17_14550</name>
</gene>
<evidence type="ECO:0000313" key="5">
    <source>
        <dbReference type="Proteomes" id="UP000069771"/>
    </source>
</evidence>
<dbReference type="EC" id="3.1.4.-" evidence="2"/>
<comment type="cofactor">
    <cofactor evidence="2">
        <name>a divalent metal cation</name>
        <dbReference type="ChEBI" id="CHEBI:60240"/>
    </cofactor>
</comment>
<dbReference type="SUPFAM" id="SSF56300">
    <property type="entry name" value="Metallo-dependent phosphatases"/>
    <property type="match status" value="1"/>
</dbReference>
<accession>A0A140DVB2</accession>
<dbReference type="GeneID" id="78478152"/>
<dbReference type="InterPro" id="IPR024654">
    <property type="entry name" value="Calcineurin-like_PHP_lpxH"/>
</dbReference>
<dbReference type="Proteomes" id="UP000069771">
    <property type="component" value="Chromosome"/>
</dbReference>
<dbReference type="AlphaFoldDB" id="A0A140DVB2"/>
<sequence>MKIVAASDSHGRDILDDIVRWEPDADLYLHCGDLEDDPRRYPQWLFVKGNNDWMYDMPLTREILFQGLHIYLCHGHTFPYSCRQQAIAREAGEEHCTLALYGHTHVHDDRQIGSVRLVNPGSCWMSRDGRPASYAVITAEDGDISVKFKYEDQWPKDSGADRKKKRWFWQ</sequence>
<evidence type="ECO:0000313" key="4">
    <source>
        <dbReference type="EMBL" id="AMK54589.1"/>
    </source>
</evidence>
<dbReference type="InterPro" id="IPR029052">
    <property type="entry name" value="Metallo-depent_PP-like"/>
</dbReference>
<evidence type="ECO:0000259" key="3">
    <source>
        <dbReference type="Pfam" id="PF12850"/>
    </source>
</evidence>
<dbReference type="KEGG" id="fro:AALO17_14550"/>
<dbReference type="Pfam" id="PF12850">
    <property type="entry name" value="Metallophos_2"/>
    <property type="match status" value="1"/>
</dbReference>
<keyword evidence="2" id="KW-0479">Metal-binding</keyword>
<feature type="domain" description="Calcineurin-like phosphoesterase" evidence="3">
    <location>
        <begin position="1"/>
        <end position="141"/>
    </location>
</feature>
<dbReference type="InterPro" id="IPR000979">
    <property type="entry name" value="Phosphodiesterase_MJ0936/Vps29"/>
</dbReference>
<dbReference type="GO" id="GO:0046872">
    <property type="term" value="F:metal ion binding"/>
    <property type="evidence" value="ECO:0007669"/>
    <property type="project" value="UniProtKB-KW"/>
</dbReference>
<evidence type="ECO:0000256" key="1">
    <source>
        <dbReference type="ARBA" id="ARBA00008950"/>
    </source>
</evidence>
<dbReference type="GO" id="GO:0016787">
    <property type="term" value="F:hydrolase activity"/>
    <property type="evidence" value="ECO:0007669"/>
    <property type="project" value="UniProtKB-UniRule"/>
</dbReference>
<evidence type="ECO:0000256" key="2">
    <source>
        <dbReference type="RuleBase" id="RU362039"/>
    </source>
</evidence>
<comment type="similarity">
    <text evidence="1 2">Belongs to the metallophosphoesterase superfamily. YfcE family.</text>
</comment>